<proteinExistence type="predicted"/>
<sequence length="53" mass="5744">MGAAQDMLLLLKGFVAGFRKLKKFLSMCSTACTVSSSSNPISTAVYDLEIQRN</sequence>
<accession>A0A0A8XYM4</accession>
<evidence type="ECO:0000313" key="1">
    <source>
        <dbReference type="EMBL" id="JAD17760.1"/>
    </source>
</evidence>
<reference evidence="1" key="1">
    <citation type="submission" date="2014-09" db="EMBL/GenBank/DDBJ databases">
        <authorList>
            <person name="Magalhaes I.L.F."/>
            <person name="Oliveira U."/>
            <person name="Santos F.R."/>
            <person name="Vidigal T.H.D.A."/>
            <person name="Brescovit A.D."/>
            <person name="Santos A.J."/>
        </authorList>
    </citation>
    <scope>NUCLEOTIDE SEQUENCE</scope>
    <source>
        <tissue evidence="1">Shoot tissue taken approximately 20 cm above the soil surface</tissue>
    </source>
</reference>
<dbReference type="AlphaFoldDB" id="A0A0A8XYM4"/>
<protein>
    <submittedName>
        <fullName evidence="1">Uncharacterized protein</fullName>
    </submittedName>
</protein>
<reference evidence="1" key="2">
    <citation type="journal article" date="2015" name="Data Brief">
        <title>Shoot transcriptome of the giant reed, Arundo donax.</title>
        <authorList>
            <person name="Barrero R.A."/>
            <person name="Guerrero F.D."/>
            <person name="Moolhuijzen P."/>
            <person name="Goolsby J.A."/>
            <person name="Tidwell J."/>
            <person name="Bellgard S.E."/>
            <person name="Bellgard M.I."/>
        </authorList>
    </citation>
    <scope>NUCLEOTIDE SEQUENCE</scope>
    <source>
        <tissue evidence="1">Shoot tissue taken approximately 20 cm above the soil surface</tissue>
    </source>
</reference>
<organism evidence="1">
    <name type="scientific">Arundo donax</name>
    <name type="common">Giant reed</name>
    <name type="synonym">Donax arundinaceus</name>
    <dbReference type="NCBI Taxonomy" id="35708"/>
    <lineage>
        <taxon>Eukaryota</taxon>
        <taxon>Viridiplantae</taxon>
        <taxon>Streptophyta</taxon>
        <taxon>Embryophyta</taxon>
        <taxon>Tracheophyta</taxon>
        <taxon>Spermatophyta</taxon>
        <taxon>Magnoliopsida</taxon>
        <taxon>Liliopsida</taxon>
        <taxon>Poales</taxon>
        <taxon>Poaceae</taxon>
        <taxon>PACMAD clade</taxon>
        <taxon>Arundinoideae</taxon>
        <taxon>Arundineae</taxon>
        <taxon>Arundo</taxon>
    </lineage>
</organism>
<name>A0A0A8XYM4_ARUDO</name>
<dbReference type="EMBL" id="GBRH01280135">
    <property type="protein sequence ID" value="JAD17760.1"/>
    <property type="molecule type" value="Transcribed_RNA"/>
</dbReference>